<evidence type="ECO:0000256" key="2">
    <source>
        <dbReference type="SAM" id="Phobius"/>
    </source>
</evidence>
<keyword evidence="2" id="KW-0472">Membrane</keyword>
<dbReference type="Proteomes" id="UP001345219">
    <property type="component" value="Chromosome 23"/>
</dbReference>
<proteinExistence type="predicted"/>
<dbReference type="PANTHER" id="PTHR31355">
    <property type="entry name" value="MICROTUBULE-ASSOCIATED PROTEIN TORTIFOLIA1"/>
    <property type="match status" value="1"/>
</dbReference>
<gene>
    <name evidence="4" type="ORF">SAY87_030086</name>
</gene>
<dbReference type="Gene3D" id="1.25.10.10">
    <property type="entry name" value="Leucine-rich Repeat Variant"/>
    <property type="match status" value="1"/>
</dbReference>
<organism evidence="4 5">
    <name type="scientific">Trapa incisa</name>
    <dbReference type="NCBI Taxonomy" id="236973"/>
    <lineage>
        <taxon>Eukaryota</taxon>
        <taxon>Viridiplantae</taxon>
        <taxon>Streptophyta</taxon>
        <taxon>Embryophyta</taxon>
        <taxon>Tracheophyta</taxon>
        <taxon>Spermatophyta</taxon>
        <taxon>Magnoliopsida</taxon>
        <taxon>eudicotyledons</taxon>
        <taxon>Gunneridae</taxon>
        <taxon>Pentapetalae</taxon>
        <taxon>rosids</taxon>
        <taxon>malvids</taxon>
        <taxon>Myrtales</taxon>
        <taxon>Lythraceae</taxon>
        <taxon>Trapa</taxon>
    </lineage>
</organism>
<dbReference type="InterPro" id="IPR011989">
    <property type="entry name" value="ARM-like"/>
</dbReference>
<dbReference type="InterPro" id="IPR016024">
    <property type="entry name" value="ARM-type_fold"/>
</dbReference>
<comment type="caution">
    <text evidence="4">The sequence shown here is derived from an EMBL/GenBank/DDBJ whole genome shotgun (WGS) entry which is preliminary data.</text>
</comment>
<dbReference type="AlphaFoldDB" id="A0AAN7KE99"/>
<dbReference type="InterPro" id="IPR057600">
    <property type="entry name" value="TORTIFOLIA1/SINE1-2_N"/>
</dbReference>
<dbReference type="PANTHER" id="PTHR31355:SF4">
    <property type="entry name" value="TOG DOMAIN-CONTAINING PROTEIN"/>
    <property type="match status" value="1"/>
</dbReference>
<protein>
    <recommendedName>
        <fullName evidence="3">TORTIFOLIA1/SINE1-2 N-terminal domain-containing protein</fullName>
    </recommendedName>
</protein>
<dbReference type="InterPro" id="IPR033337">
    <property type="entry name" value="TORTIFOLIA1/SINE1-2"/>
</dbReference>
<feature type="compositionally biased region" description="Polar residues" evidence="1">
    <location>
        <begin position="449"/>
        <end position="470"/>
    </location>
</feature>
<evidence type="ECO:0000256" key="1">
    <source>
        <dbReference type="SAM" id="MobiDB-lite"/>
    </source>
</evidence>
<evidence type="ECO:0000259" key="3">
    <source>
        <dbReference type="Pfam" id="PF24714"/>
    </source>
</evidence>
<feature type="compositionally biased region" description="Polar residues" evidence="1">
    <location>
        <begin position="304"/>
        <end position="314"/>
    </location>
</feature>
<dbReference type="SUPFAM" id="SSF48371">
    <property type="entry name" value="ARM repeat"/>
    <property type="match status" value="1"/>
</dbReference>
<evidence type="ECO:0000313" key="4">
    <source>
        <dbReference type="EMBL" id="KAK4762202.1"/>
    </source>
</evidence>
<keyword evidence="2" id="KW-1133">Transmembrane helix</keyword>
<name>A0AAN7KE99_9MYRT</name>
<reference evidence="4 5" key="1">
    <citation type="journal article" date="2023" name="Hortic Res">
        <title>Pangenome of water caltrop reveals structural variations and asymmetric subgenome divergence after allopolyploidization.</title>
        <authorList>
            <person name="Zhang X."/>
            <person name="Chen Y."/>
            <person name="Wang L."/>
            <person name="Yuan Y."/>
            <person name="Fang M."/>
            <person name="Shi L."/>
            <person name="Lu R."/>
            <person name="Comes H.P."/>
            <person name="Ma Y."/>
            <person name="Chen Y."/>
            <person name="Huang G."/>
            <person name="Zhou Y."/>
            <person name="Zheng Z."/>
            <person name="Qiu Y."/>
        </authorList>
    </citation>
    <scope>NUCLEOTIDE SEQUENCE [LARGE SCALE GENOMIC DNA]</scope>
    <source>
        <tissue evidence="4">Roots</tissue>
    </source>
</reference>
<dbReference type="EMBL" id="JAXIOK010000009">
    <property type="protein sequence ID" value="KAK4762202.1"/>
    <property type="molecule type" value="Genomic_DNA"/>
</dbReference>
<dbReference type="GO" id="GO:0005874">
    <property type="term" value="C:microtubule"/>
    <property type="evidence" value="ECO:0007669"/>
    <property type="project" value="InterPro"/>
</dbReference>
<feature type="transmembrane region" description="Helical" evidence="2">
    <location>
        <begin position="583"/>
        <end position="604"/>
    </location>
</feature>
<dbReference type="GO" id="GO:0008017">
    <property type="term" value="F:microtubule binding"/>
    <property type="evidence" value="ECO:0007669"/>
    <property type="project" value="InterPro"/>
</dbReference>
<feature type="region of interest" description="Disordered" evidence="1">
    <location>
        <begin position="447"/>
        <end position="470"/>
    </location>
</feature>
<feature type="region of interest" description="Disordered" evidence="1">
    <location>
        <begin position="297"/>
        <end position="320"/>
    </location>
</feature>
<evidence type="ECO:0000313" key="5">
    <source>
        <dbReference type="Proteomes" id="UP001345219"/>
    </source>
</evidence>
<keyword evidence="5" id="KW-1185">Reference proteome</keyword>
<accession>A0AAN7KE99</accession>
<keyword evidence="2" id="KW-0812">Transmembrane</keyword>
<dbReference type="Pfam" id="PF24714">
    <property type="entry name" value="TOR1L1_N"/>
    <property type="match status" value="1"/>
</dbReference>
<sequence>MGRNLSPVLCKQLANLDEEADSRNSAMKAMESYVKEMDSKSIPLFLSQLSEIRESGSLSEEYLISLYEVLARVHGVNIISHVDSIMEAIVRTLASSGGSFSLQQSCSKVIPAIARYCIDPVMSKDRKRLLIDSLCDPLCQSLLGPGESLSAGAALCLRALVDSDNWQFASDAMVNNVSLNISVALEEKSNQTNPHMRLAMALSEKNSLTVEAYARLLIGSGLRILNDGAKECNSQKRLSAIQMVNFLMMSLDPRSMYSQIDLIVEEMEKYRSDQMAFIKKAAFEALQTARSVIAQKKERKSEMDSTTTFQSKNTSQDKTHGINVMVLGNQSPESHSGGSSWSDSVLELPNSPTWVSSELDSAQIFDDRAVNVSLKDGIFSVLGHGHDRYPESEHWGKQDMYDNGGNNSHEFIGFVLESPSSGTYSQSLPPSPRGQEELDDIEPNRSHEFMNQTPSVGADSQNLAPSPQKSPSKFYISNQMLTSRKLVYSLQNTVGRNSGPSIGRQNGLPPSSLSYWSHQTGNNDFNECVTDPNSELGERESGNMCLGDDHIQVGPESVLHHQHIILQHKEVKQRSNLMTLKKIFVVICSILFLLLAVITSPLWIANNQVLGHARPT</sequence>
<feature type="domain" description="TORTIFOLIA1/SINE1-2 N-terminal" evidence="3">
    <location>
        <begin position="20"/>
        <end position="287"/>
    </location>
</feature>